<name>A0ABR4PHI7_9HELO</name>
<dbReference type="InterPro" id="IPR037445">
    <property type="entry name" value="MAGE"/>
</dbReference>
<dbReference type="InterPro" id="IPR041899">
    <property type="entry name" value="MAGE_WH2"/>
</dbReference>
<dbReference type="Gene3D" id="1.10.10.1200">
    <property type="entry name" value="MAGE homology domain, winged helix WH1 motif"/>
    <property type="match status" value="1"/>
</dbReference>
<dbReference type="Gene3D" id="1.10.10.1210">
    <property type="entry name" value="MAGE homology domain, winged helix WH2 motif"/>
    <property type="match status" value="1"/>
</dbReference>
<dbReference type="EMBL" id="JBFCZG010000005">
    <property type="protein sequence ID" value="KAL3422750.1"/>
    <property type="molecule type" value="Genomic_DNA"/>
</dbReference>
<accession>A0ABR4PHI7</accession>
<dbReference type="InterPro" id="IPR041898">
    <property type="entry name" value="MAGE_WH1"/>
</dbReference>
<dbReference type="Proteomes" id="UP001629113">
    <property type="component" value="Unassembled WGS sequence"/>
</dbReference>
<dbReference type="InterPro" id="IPR002190">
    <property type="entry name" value="MHD_dom"/>
</dbReference>
<keyword evidence="4" id="KW-1185">Reference proteome</keyword>
<evidence type="ECO:0000313" key="3">
    <source>
        <dbReference type="EMBL" id="KAL3422750.1"/>
    </source>
</evidence>
<feature type="domain" description="MAGE" evidence="2">
    <location>
        <begin position="67"/>
        <end position="262"/>
    </location>
</feature>
<sequence length="316" mass="35655">MPLISRKRRLAPEDAVESEEEVRNTQRARRPAPQSDNEEDEEEDEHEDGHADAGGDSSSQAQVVKKFVRYALACEYGRVPITRTGIKEKVLSQTRLPYRRIFDATQQQLQEKFGMAMVQLPTREKYLIKDQMKAIQNSSKSKNGAASYVLTSILPTAYRTPTIIPPSNIESPASEATYIGLYTVVISLIALNGGSLADHKLSRYLERMNADQMMGSEKTEFVLKKMERQTYIFKTIDNQGEEQIVEWHVGPRGKMEIGNKGIKGLVTEVYGENAPEDLNKRIHNSLGMEVLSVREVVEGQPEEEEAPAEEQRRSGR</sequence>
<dbReference type="PANTHER" id="PTHR11736">
    <property type="entry name" value="MELANOMA-ASSOCIATED ANTIGEN MAGE ANTIGEN"/>
    <property type="match status" value="1"/>
</dbReference>
<organism evidence="3 4">
    <name type="scientific">Phlyctema vagabunda</name>
    <dbReference type="NCBI Taxonomy" id="108571"/>
    <lineage>
        <taxon>Eukaryota</taxon>
        <taxon>Fungi</taxon>
        <taxon>Dikarya</taxon>
        <taxon>Ascomycota</taxon>
        <taxon>Pezizomycotina</taxon>
        <taxon>Leotiomycetes</taxon>
        <taxon>Helotiales</taxon>
        <taxon>Dermateaceae</taxon>
        <taxon>Phlyctema</taxon>
    </lineage>
</organism>
<dbReference type="Pfam" id="PF01454">
    <property type="entry name" value="MAGE"/>
    <property type="match status" value="1"/>
</dbReference>
<reference evidence="3 4" key="1">
    <citation type="submission" date="2024-06" db="EMBL/GenBank/DDBJ databases">
        <title>Complete genome of Phlyctema vagabunda strain 19-DSS-EL-015.</title>
        <authorList>
            <person name="Fiorenzani C."/>
        </authorList>
    </citation>
    <scope>NUCLEOTIDE SEQUENCE [LARGE SCALE GENOMIC DNA]</scope>
    <source>
        <strain evidence="3 4">19-DSS-EL-015</strain>
    </source>
</reference>
<feature type="compositionally biased region" description="Acidic residues" evidence="1">
    <location>
        <begin position="36"/>
        <end position="46"/>
    </location>
</feature>
<protein>
    <submittedName>
        <fullName evidence="3">Mage family protein</fullName>
    </submittedName>
</protein>
<gene>
    <name evidence="3" type="ORF">PVAG01_06905</name>
</gene>
<evidence type="ECO:0000259" key="2">
    <source>
        <dbReference type="SMART" id="SM01373"/>
    </source>
</evidence>
<feature type="region of interest" description="Disordered" evidence="1">
    <location>
        <begin position="297"/>
        <end position="316"/>
    </location>
</feature>
<feature type="region of interest" description="Disordered" evidence="1">
    <location>
        <begin position="1"/>
        <end position="60"/>
    </location>
</feature>
<proteinExistence type="predicted"/>
<dbReference type="SMART" id="SM01373">
    <property type="entry name" value="MAGE"/>
    <property type="match status" value="1"/>
</dbReference>
<comment type="caution">
    <text evidence="3">The sequence shown here is derived from an EMBL/GenBank/DDBJ whole genome shotgun (WGS) entry which is preliminary data.</text>
</comment>
<evidence type="ECO:0000256" key="1">
    <source>
        <dbReference type="SAM" id="MobiDB-lite"/>
    </source>
</evidence>
<evidence type="ECO:0000313" key="4">
    <source>
        <dbReference type="Proteomes" id="UP001629113"/>
    </source>
</evidence>
<dbReference type="PANTHER" id="PTHR11736:SF14">
    <property type="entry name" value="NSE3 HOMOLOG, SMC5-SMC6 COMPLEX COMPONENT"/>
    <property type="match status" value="1"/>
</dbReference>